<comment type="caution">
    <text evidence="3">The sequence shown here is derived from an EMBL/GenBank/DDBJ whole genome shotgun (WGS) entry which is preliminary data.</text>
</comment>
<dbReference type="Pfam" id="PF00722">
    <property type="entry name" value="Glyco_hydro_16"/>
    <property type="match status" value="1"/>
</dbReference>
<evidence type="ECO:0000259" key="2">
    <source>
        <dbReference type="PROSITE" id="PS51762"/>
    </source>
</evidence>
<dbReference type="RefSeq" id="WP_344837046.1">
    <property type="nucleotide sequence ID" value="NZ_BAAAUV010000028.1"/>
</dbReference>
<dbReference type="Gene3D" id="2.60.120.200">
    <property type="match status" value="1"/>
</dbReference>
<dbReference type="PROSITE" id="PS51762">
    <property type="entry name" value="GH16_2"/>
    <property type="match status" value="1"/>
</dbReference>
<dbReference type="PANTHER" id="PTHR10963:SF55">
    <property type="entry name" value="GLYCOSIDE HYDROLASE FAMILY 16 PROTEIN"/>
    <property type="match status" value="1"/>
</dbReference>
<dbReference type="EMBL" id="BAAAUV010000028">
    <property type="protein sequence ID" value="GAA3235665.1"/>
    <property type="molecule type" value="Genomic_DNA"/>
</dbReference>
<evidence type="ECO:0000256" key="1">
    <source>
        <dbReference type="ARBA" id="ARBA00006865"/>
    </source>
</evidence>
<keyword evidence="4" id="KW-1185">Reference proteome</keyword>
<dbReference type="InterPro" id="IPR000757">
    <property type="entry name" value="Beta-glucanase-like"/>
</dbReference>
<evidence type="ECO:0000313" key="3">
    <source>
        <dbReference type="EMBL" id="GAA3235665.1"/>
    </source>
</evidence>
<feature type="domain" description="GH16" evidence="2">
    <location>
        <begin position="41"/>
        <end position="300"/>
    </location>
</feature>
<dbReference type="InterPro" id="IPR013320">
    <property type="entry name" value="ConA-like_dom_sf"/>
</dbReference>
<dbReference type="CDD" id="cd08023">
    <property type="entry name" value="GH16_laminarinase_like"/>
    <property type="match status" value="1"/>
</dbReference>
<dbReference type="SUPFAM" id="SSF49899">
    <property type="entry name" value="Concanavalin A-like lectins/glucanases"/>
    <property type="match status" value="1"/>
</dbReference>
<protein>
    <recommendedName>
        <fullName evidence="2">GH16 domain-containing protein</fullName>
    </recommendedName>
</protein>
<comment type="similarity">
    <text evidence="1">Belongs to the glycosyl hydrolase 16 family.</text>
</comment>
<dbReference type="InterPro" id="IPR050546">
    <property type="entry name" value="Glycosyl_Hydrlase_16"/>
</dbReference>
<name>A0ABP6QKX6_9ACTN</name>
<gene>
    <name evidence="3" type="ORF">GCM10010468_69590</name>
</gene>
<dbReference type="Proteomes" id="UP001501237">
    <property type="component" value="Unassembled WGS sequence"/>
</dbReference>
<reference evidence="4" key="1">
    <citation type="journal article" date="2019" name="Int. J. Syst. Evol. Microbiol.">
        <title>The Global Catalogue of Microorganisms (GCM) 10K type strain sequencing project: providing services to taxonomists for standard genome sequencing and annotation.</title>
        <authorList>
            <consortium name="The Broad Institute Genomics Platform"/>
            <consortium name="The Broad Institute Genome Sequencing Center for Infectious Disease"/>
            <person name="Wu L."/>
            <person name="Ma J."/>
        </authorList>
    </citation>
    <scope>NUCLEOTIDE SEQUENCE [LARGE SCALE GENOMIC DNA]</scope>
    <source>
        <strain evidence="4">JCM 9377</strain>
    </source>
</reference>
<accession>A0ABP6QKX6</accession>
<proteinExistence type="inferred from homology"/>
<dbReference type="PANTHER" id="PTHR10963">
    <property type="entry name" value="GLYCOSYL HYDROLASE-RELATED"/>
    <property type="match status" value="1"/>
</dbReference>
<organism evidence="3 4">
    <name type="scientific">Actinocorallia longicatena</name>
    <dbReference type="NCBI Taxonomy" id="111803"/>
    <lineage>
        <taxon>Bacteria</taxon>
        <taxon>Bacillati</taxon>
        <taxon>Actinomycetota</taxon>
        <taxon>Actinomycetes</taxon>
        <taxon>Streptosporangiales</taxon>
        <taxon>Thermomonosporaceae</taxon>
        <taxon>Actinocorallia</taxon>
    </lineage>
</organism>
<sequence>MTARTSWGARAQVAVAVVAGGLLAAGTAVHVMGGDDPSGSTRKDGRPVAAVDTAVDPGSVQPARGPKIVWSDEFDGGGAVDEGRWSSMTGDRGGWGVGGLAYYDPANVVQDGSGTLNITASRNTRAQKCWYGPCQYRSGRIQTAGRFSLKYGTFAARIKFPTGKGVFPAFWLQSEHADYGTGRYAEIDIAEVFGAHPRDVLGAAHQTKKLIDTRKTLDEPLDSGFHTYAVKWTPTAIRWFLDGKPFGELKRYKGWSFDQPMQIIMNLQIGGDWQGPPNARTRFPAVMAVDWVRIYENPTEPR</sequence>
<evidence type="ECO:0000313" key="4">
    <source>
        <dbReference type="Proteomes" id="UP001501237"/>
    </source>
</evidence>